<gene>
    <name evidence="1" type="ORF">CI109_100432</name>
</gene>
<dbReference type="Proteomes" id="UP000322225">
    <property type="component" value="Chromosome 1"/>
</dbReference>
<sequence length="485" mass="53767">MSAFPTSGLQLPFDVIIVVAKHLKDDNDIPTLLSLQRSCQYGYKAATPVIYPTVRLGNDKQWSSIFAPFAAGLTSEGSADAVDGCGVGPNESQHVRSEENAAPTQEAKFDISSAIERCAWAFNFTEHVIVEALPSEQHRAISLASASRAYHIFDHSQVFQNAFRMSVAVTTFGDNADHVYDPPAHYPECFLMLHKICLPQVVCIKTRPYFEVTNTNNDHEAEVFGNLDQMVPPAPAVNIGPLPGDHEHHEHQTTPQEMQNQIISFLANNLQHFFCSIQTLVIHDSERSWLQSHIVNTAPDVRIFLRPVPSDTPVTNRSKAIAIVRAVEDVKDLIFSLSRKTSFLEGLQSESGLDINDRSTEICGIFDDPQFREHDVHREEGEEGDKDSGPDIISGITISYVIYSRMIPAGAIRKIREHLGHADDEEVKAFNALIVKEDGLDTVKELNFVPYAEAAPCDACGGERRFLPFSTVWVIPNSVGPELPI</sequence>
<name>A0AAJ8LDS2_9TREE</name>
<dbReference type="RefSeq" id="XP_065822864.1">
    <property type="nucleotide sequence ID" value="XM_065966792.1"/>
</dbReference>
<dbReference type="KEGG" id="ksn:43587024"/>
<reference evidence="1" key="2">
    <citation type="submission" date="2024-01" db="EMBL/GenBank/DDBJ databases">
        <title>Comparative genomics of Cryptococcus and Kwoniella reveals pathogenesis evolution and contrasting modes of karyotype evolution via chromosome fusion or intercentromeric recombination.</title>
        <authorList>
            <person name="Coelho M.A."/>
            <person name="David-Palma M."/>
            <person name="Shea T."/>
            <person name="Bowers K."/>
            <person name="McGinley-Smith S."/>
            <person name="Mohammad A.W."/>
            <person name="Gnirke A."/>
            <person name="Yurkov A.M."/>
            <person name="Nowrousian M."/>
            <person name="Sun S."/>
            <person name="Cuomo C.A."/>
            <person name="Heitman J."/>
        </authorList>
    </citation>
    <scope>NUCLEOTIDE SEQUENCE</scope>
    <source>
        <strain evidence="1">CBS 12478</strain>
    </source>
</reference>
<proteinExistence type="predicted"/>
<keyword evidence="2" id="KW-1185">Reference proteome</keyword>
<evidence type="ECO:0000313" key="1">
    <source>
        <dbReference type="EMBL" id="WWD16007.1"/>
    </source>
</evidence>
<reference evidence="1" key="1">
    <citation type="submission" date="2017-08" db="EMBL/GenBank/DDBJ databases">
        <authorList>
            <person name="Cuomo C."/>
            <person name="Billmyre B."/>
            <person name="Heitman J."/>
        </authorList>
    </citation>
    <scope>NUCLEOTIDE SEQUENCE</scope>
    <source>
        <strain evidence="1">CBS 12478</strain>
    </source>
</reference>
<accession>A0AAJ8LDS2</accession>
<dbReference type="AlphaFoldDB" id="A0AAJ8LDS2"/>
<dbReference type="EMBL" id="CP144051">
    <property type="protein sequence ID" value="WWD16007.1"/>
    <property type="molecule type" value="Genomic_DNA"/>
</dbReference>
<dbReference type="GeneID" id="43587024"/>
<evidence type="ECO:0000313" key="2">
    <source>
        <dbReference type="Proteomes" id="UP000322225"/>
    </source>
</evidence>
<protein>
    <submittedName>
        <fullName evidence="1">Uncharacterized protein</fullName>
    </submittedName>
</protein>
<organism evidence="1 2">
    <name type="scientific">Kwoniella shandongensis</name>
    <dbReference type="NCBI Taxonomy" id="1734106"/>
    <lineage>
        <taxon>Eukaryota</taxon>
        <taxon>Fungi</taxon>
        <taxon>Dikarya</taxon>
        <taxon>Basidiomycota</taxon>
        <taxon>Agaricomycotina</taxon>
        <taxon>Tremellomycetes</taxon>
        <taxon>Tremellales</taxon>
        <taxon>Cryptococcaceae</taxon>
        <taxon>Kwoniella</taxon>
    </lineage>
</organism>